<dbReference type="AlphaFoldDB" id="A0AAF5PUL5"/>
<organism evidence="1 2">
    <name type="scientific">Wuchereria bancrofti</name>
    <dbReference type="NCBI Taxonomy" id="6293"/>
    <lineage>
        <taxon>Eukaryota</taxon>
        <taxon>Metazoa</taxon>
        <taxon>Ecdysozoa</taxon>
        <taxon>Nematoda</taxon>
        <taxon>Chromadorea</taxon>
        <taxon>Rhabditida</taxon>
        <taxon>Spirurina</taxon>
        <taxon>Spiruromorpha</taxon>
        <taxon>Filarioidea</taxon>
        <taxon>Onchocercidae</taxon>
        <taxon>Wuchereria</taxon>
    </lineage>
</organism>
<reference evidence="1" key="1">
    <citation type="submission" date="2015-03" db="EMBL/GenBank/DDBJ databases">
        <title>Wuchereria bancrofti Genome Sequencing Papua New Guinea Strain.</title>
        <authorList>
            <person name="Small S.T."/>
            <person name="Serre D."/>
            <person name="Zimmerman P.A."/>
        </authorList>
    </citation>
    <scope>NUCLEOTIDE SEQUENCE [LARGE SCALE GENOMIC DNA]</scope>
    <source>
        <strain evidence="1">pt0022</strain>
    </source>
</reference>
<sequence length="87" mass="10124">MDQFFLALVTSLKQFSSSQILPTLTSKIALEIQRTDVDMHHKLDFKLCGTSRDIKTKVFSVNLRDLKIKRNVVYLYSLRKHLNLISL</sequence>
<name>A0AAF5PUL5_WUCBA</name>
<reference evidence="1" key="2">
    <citation type="journal article" date="2016" name="Mol. Ecol.">
        <title>Population genomics of the filarial nematode parasite Wuchereria bancrofti from mosquitoes.</title>
        <authorList>
            <person name="Small S.T."/>
            <person name="Reimer L.J."/>
            <person name="Tisch D.J."/>
            <person name="King C.L."/>
            <person name="Christensen B.M."/>
            <person name="Siba P.M."/>
            <person name="Kazura J.W."/>
            <person name="Serre D."/>
            <person name="Zimmerman P.A."/>
        </authorList>
    </citation>
    <scope>NUCLEOTIDE SEQUENCE</scope>
    <source>
        <strain evidence="1">pt0022</strain>
    </source>
</reference>
<reference evidence="2" key="3">
    <citation type="submission" date="2024-02" db="UniProtKB">
        <authorList>
            <consortium name="WormBaseParasite"/>
        </authorList>
    </citation>
    <scope>IDENTIFICATION</scope>
    <source>
        <strain evidence="2">pt0022</strain>
    </source>
</reference>
<dbReference type="Proteomes" id="UP000093561">
    <property type="component" value="Unassembled WGS sequence"/>
</dbReference>
<proteinExistence type="predicted"/>
<accession>A0AAF5PUL5</accession>
<dbReference type="WBParaSite" id="mrna-Wban_05792">
    <property type="protein sequence ID" value="mrna-Wban_05792"/>
    <property type="gene ID" value="Wban_05792"/>
</dbReference>
<protein>
    <submittedName>
        <fullName evidence="2">Uncharacterized protein</fullName>
    </submittedName>
</protein>
<evidence type="ECO:0000313" key="1">
    <source>
        <dbReference type="Proteomes" id="UP000093561"/>
    </source>
</evidence>
<evidence type="ECO:0000313" key="2">
    <source>
        <dbReference type="WBParaSite" id="mrna-Wban_05792"/>
    </source>
</evidence>